<reference evidence="9 10" key="1">
    <citation type="submission" date="2016-10" db="EMBL/GenBank/DDBJ databases">
        <authorList>
            <person name="de Groot N.N."/>
        </authorList>
    </citation>
    <scope>NUCLEOTIDE SEQUENCE [LARGE SCALE GENOMIC DNA]</scope>
    <source>
        <strain evidence="9 10">CGMCC 1.12333</strain>
    </source>
</reference>
<organism evidence="9 10">
    <name type="scientific">Pustulibacterium marinum</name>
    <dbReference type="NCBI Taxonomy" id="1224947"/>
    <lineage>
        <taxon>Bacteria</taxon>
        <taxon>Pseudomonadati</taxon>
        <taxon>Bacteroidota</taxon>
        <taxon>Flavobacteriia</taxon>
        <taxon>Flavobacteriales</taxon>
        <taxon>Flavobacteriaceae</taxon>
        <taxon>Pustulibacterium</taxon>
    </lineage>
</organism>
<protein>
    <submittedName>
        <fullName evidence="9">Outer membrane protein</fullName>
    </submittedName>
</protein>
<keyword evidence="7" id="KW-0998">Cell outer membrane</keyword>
<evidence type="ECO:0000256" key="2">
    <source>
        <dbReference type="ARBA" id="ARBA00007613"/>
    </source>
</evidence>
<dbReference type="GO" id="GO:0015288">
    <property type="term" value="F:porin activity"/>
    <property type="evidence" value="ECO:0007669"/>
    <property type="project" value="TreeGrafter"/>
</dbReference>
<dbReference type="SUPFAM" id="SSF56954">
    <property type="entry name" value="Outer membrane efflux proteins (OEP)"/>
    <property type="match status" value="1"/>
</dbReference>
<dbReference type="RefSeq" id="WP_093025249.1">
    <property type="nucleotide sequence ID" value="NZ_FPBK01000008.1"/>
</dbReference>
<keyword evidence="3" id="KW-0813">Transport</keyword>
<dbReference type="InterPro" id="IPR003423">
    <property type="entry name" value="OMP_efflux"/>
</dbReference>
<dbReference type="PANTHER" id="PTHR30026">
    <property type="entry name" value="OUTER MEMBRANE PROTEIN TOLC"/>
    <property type="match status" value="1"/>
</dbReference>
<dbReference type="GO" id="GO:0009279">
    <property type="term" value="C:cell outer membrane"/>
    <property type="evidence" value="ECO:0007669"/>
    <property type="project" value="UniProtKB-SubCell"/>
</dbReference>
<evidence type="ECO:0000313" key="9">
    <source>
        <dbReference type="EMBL" id="SFU57444.1"/>
    </source>
</evidence>
<proteinExistence type="inferred from homology"/>
<evidence type="ECO:0000256" key="3">
    <source>
        <dbReference type="ARBA" id="ARBA00022448"/>
    </source>
</evidence>
<comment type="similarity">
    <text evidence="2">Belongs to the outer membrane factor (OMF) (TC 1.B.17) family.</text>
</comment>
<feature type="chain" id="PRO_5011448292" evidence="8">
    <location>
        <begin position="25"/>
        <end position="445"/>
    </location>
</feature>
<evidence type="ECO:0000256" key="8">
    <source>
        <dbReference type="SAM" id="SignalP"/>
    </source>
</evidence>
<dbReference type="OrthoDB" id="9811587at2"/>
<keyword evidence="5" id="KW-0812">Transmembrane</keyword>
<evidence type="ECO:0000256" key="6">
    <source>
        <dbReference type="ARBA" id="ARBA00023136"/>
    </source>
</evidence>
<dbReference type="EMBL" id="FPBK01000008">
    <property type="protein sequence ID" value="SFU57444.1"/>
    <property type="molecule type" value="Genomic_DNA"/>
</dbReference>
<name>A0A1I7H9T6_9FLAO</name>
<evidence type="ECO:0000256" key="5">
    <source>
        <dbReference type="ARBA" id="ARBA00022692"/>
    </source>
</evidence>
<comment type="subcellular location">
    <subcellularLocation>
        <location evidence="1">Cell outer membrane</location>
    </subcellularLocation>
</comment>
<dbReference type="Gene3D" id="1.20.1600.10">
    <property type="entry name" value="Outer membrane efflux proteins (OEP)"/>
    <property type="match status" value="1"/>
</dbReference>
<dbReference type="GO" id="GO:0015562">
    <property type="term" value="F:efflux transmembrane transporter activity"/>
    <property type="evidence" value="ECO:0007669"/>
    <property type="project" value="InterPro"/>
</dbReference>
<dbReference type="Pfam" id="PF02321">
    <property type="entry name" value="OEP"/>
    <property type="match status" value="2"/>
</dbReference>
<evidence type="ECO:0000313" key="10">
    <source>
        <dbReference type="Proteomes" id="UP000199138"/>
    </source>
</evidence>
<keyword evidence="6" id="KW-0472">Membrane</keyword>
<evidence type="ECO:0000256" key="1">
    <source>
        <dbReference type="ARBA" id="ARBA00004442"/>
    </source>
</evidence>
<feature type="signal peptide" evidence="8">
    <location>
        <begin position="1"/>
        <end position="24"/>
    </location>
</feature>
<dbReference type="AlphaFoldDB" id="A0A1I7H9T6"/>
<dbReference type="STRING" id="1224947.SAMN05216480_10813"/>
<dbReference type="PANTHER" id="PTHR30026:SF20">
    <property type="entry name" value="OUTER MEMBRANE PROTEIN TOLC"/>
    <property type="match status" value="1"/>
</dbReference>
<evidence type="ECO:0000256" key="4">
    <source>
        <dbReference type="ARBA" id="ARBA00022452"/>
    </source>
</evidence>
<keyword evidence="8" id="KW-0732">Signal</keyword>
<evidence type="ECO:0000256" key="7">
    <source>
        <dbReference type="ARBA" id="ARBA00023237"/>
    </source>
</evidence>
<keyword evidence="4" id="KW-1134">Transmembrane beta strand</keyword>
<dbReference type="InterPro" id="IPR051906">
    <property type="entry name" value="TolC-like"/>
</dbReference>
<keyword evidence="10" id="KW-1185">Reference proteome</keyword>
<accession>A0A1I7H9T6</accession>
<dbReference type="GO" id="GO:1990281">
    <property type="term" value="C:efflux pump complex"/>
    <property type="evidence" value="ECO:0007669"/>
    <property type="project" value="TreeGrafter"/>
</dbReference>
<sequence>MQYAIQFKRSVFLLCLFAISFVNAQEKKWTLVECVNYALENNISVKQSTLDLETTDVDILSAKGNFLPSLSASGSYSSNTGANQDPTTNTIINQTFASFSANVGGGVNLFSGLSAWKNFQRAKLNKIASQYALDGMKDDVVLMVANAYLQILFNKEQLKVLKAQNQLTKENIERTQELINAGSLPAGDIYELQATDASQEQAIISSENALLISRVGLAQTLLVKDYMNFDIADEEFDVPEDADVLTKSPQQISEKAKEVLNTLKIAEANLDVAEKDVEVARSGYYPSLSAFANYNTRWSESPYFSFREQLYLFDGLSVGLQLSVPILNGFNTRAQVQRSKINVLRAEYTLEQSELDLEKNVYQAYMDASNARKLYEASLKTLEARQQAYNFSTERFNVGLLNSYDFNQSKTEFESAQSDVVQNKYDYIFKLKVLEFYFGIPITAN</sequence>
<gene>
    <name evidence="9" type="ORF">SAMN05216480_10813</name>
</gene>
<dbReference type="Proteomes" id="UP000199138">
    <property type="component" value="Unassembled WGS sequence"/>
</dbReference>